<feature type="region of interest" description="Disordered" evidence="1">
    <location>
        <begin position="5749"/>
        <end position="5842"/>
    </location>
</feature>
<feature type="compositionally biased region" description="Polar residues" evidence="1">
    <location>
        <begin position="700"/>
        <end position="714"/>
    </location>
</feature>
<feature type="transmembrane region" description="Helical" evidence="2">
    <location>
        <begin position="4132"/>
        <end position="4156"/>
    </location>
</feature>
<feature type="transmembrane region" description="Helical" evidence="2">
    <location>
        <begin position="3744"/>
        <end position="3766"/>
    </location>
</feature>
<feature type="transmembrane region" description="Helical" evidence="2">
    <location>
        <begin position="1764"/>
        <end position="1784"/>
    </location>
</feature>
<feature type="transmembrane region" description="Helical" evidence="2">
    <location>
        <begin position="2791"/>
        <end position="2810"/>
    </location>
</feature>
<feature type="transmembrane region" description="Helical" evidence="2">
    <location>
        <begin position="3677"/>
        <end position="3699"/>
    </location>
</feature>
<feature type="transmembrane region" description="Helical" evidence="2">
    <location>
        <begin position="2610"/>
        <end position="2633"/>
    </location>
</feature>
<feature type="transmembrane region" description="Helical" evidence="2">
    <location>
        <begin position="3053"/>
        <end position="3071"/>
    </location>
</feature>
<feature type="transmembrane region" description="Helical" evidence="2">
    <location>
        <begin position="5199"/>
        <end position="5219"/>
    </location>
</feature>
<feature type="transmembrane region" description="Helical" evidence="2">
    <location>
        <begin position="2116"/>
        <end position="2134"/>
    </location>
</feature>
<feature type="transmembrane region" description="Helical" evidence="2">
    <location>
        <begin position="2016"/>
        <end position="2045"/>
    </location>
</feature>
<feature type="transmembrane region" description="Helical" evidence="2">
    <location>
        <begin position="1732"/>
        <end position="1758"/>
    </location>
</feature>
<proteinExistence type="predicted"/>
<feature type="transmembrane region" description="Helical" evidence="2">
    <location>
        <begin position="4475"/>
        <end position="4495"/>
    </location>
</feature>
<feature type="transmembrane region" description="Helical" evidence="2">
    <location>
        <begin position="1219"/>
        <end position="1239"/>
    </location>
</feature>
<feature type="transmembrane region" description="Helical" evidence="2">
    <location>
        <begin position="2146"/>
        <end position="2169"/>
    </location>
</feature>
<organism evidence="4 5">
    <name type="scientific">Lentilactobacillus parabuchneri</name>
    <dbReference type="NCBI Taxonomy" id="152331"/>
    <lineage>
        <taxon>Bacteria</taxon>
        <taxon>Bacillati</taxon>
        <taxon>Bacillota</taxon>
        <taxon>Bacilli</taxon>
        <taxon>Lactobacillales</taxon>
        <taxon>Lactobacillaceae</taxon>
        <taxon>Lentilactobacillus</taxon>
    </lineage>
</organism>
<feature type="transmembrane region" description="Helical" evidence="2">
    <location>
        <begin position="2842"/>
        <end position="2860"/>
    </location>
</feature>
<feature type="transmembrane region" description="Helical" evidence="2">
    <location>
        <begin position="1357"/>
        <end position="1377"/>
    </location>
</feature>
<feature type="transmembrane region" description="Helical" evidence="2">
    <location>
        <begin position="4345"/>
        <end position="4364"/>
    </location>
</feature>
<feature type="transmembrane region" description="Helical" evidence="2">
    <location>
        <begin position="3386"/>
        <end position="3405"/>
    </location>
</feature>
<keyword evidence="2" id="KW-0472">Membrane</keyword>
<feature type="transmembrane region" description="Helical" evidence="2">
    <location>
        <begin position="1384"/>
        <end position="1412"/>
    </location>
</feature>
<feature type="transmembrane region" description="Helical" evidence="2">
    <location>
        <begin position="4994"/>
        <end position="5014"/>
    </location>
</feature>
<feature type="compositionally biased region" description="Polar residues" evidence="1">
    <location>
        <begin position="407"/>
        <end position="416"/>
    </location>
</feature>
<feature type="region of interest" description="Disordered" evidence="1">
    <location>
        <begin position="698"/>
        <end position="719"/>
    </location>
</feature>
<feature type="transmembrane region" description="Helical" evidence="2">
    <location>
        <begin position="5034"/>
        <end position="5053"/>
    </location>
</feature>
<feature type="compositionally biased region" description="Low complexity" evidence="1">
    <location>
        <begin position="266"/>
        <end position="283"/>
    </location>
</feature>
<feature type="compositionally biased region" description="Polar residues" evidence="1">
    <location>
        <begin position="5773"/>
        <end position="5802"/>
    </location>
</feature>
<feature type="transmembrane region" description="Helical" evidence="2">
    <location>
        <begin position="5060"/>
        <end position="5079"/>
    </location>
</feature>
<feature type="compositionally biased region" description="Polar residues" evidence="1">
    <location>
        <begin position="284"/>
        <end position="313"/>
    </location>
</feature>
<feature type="transmembrane region" description="Helical" evidence="2">
    <location>
        <begin position="5658"/>
        <end position="5682"/>
    </location>
</feature>
<feature type="transmembrane region" description="Helical" evidence="2">
    <location>
        <begin position="2279"/>
        <end position="2300"/>
    </location>
</feature>
<feature type="transmembrane region" description="Helical" evidence="2">
    <location>
        <begin position="2312"/>
        <end position="2330"/>
    </location>
</feature>
<feature type="transmembrane region" description="Helical" evidence="2">
    <location>
        <begin position="1538"/>
        <end position="1562"/>
    </location>
</feature>
<feature type="transmembrane region" description="Helical" evidence="2">
    <location>
        <begin position="1121"/>
        <end position="1144"/>
    </location>
</feature>
<gene>
    <name evidence="4" type="ORF">FAM23169_01021</name>
</gene>
<feature type="transmembrane region" description="Helical" evidence="2">
    <location>
        <begin position="5231"/>
        <end position="5251"/>
    </location>
</feature>
<feature type="transmembrane region" description="Helical" evidence="2">
    <location>
        <begin position="5099"/>
        <end position="5121"/>
    </location>
</feature>
<feature type="transmembrane region" description="Helical" evidence="2">
    <location>
        <begin position="4278"/>
        <end position="4303"/>
    </location>
</feature>
<feature type="transmembrane region" description="Helical" evidence="2">
    <location>
        <begin position="4580"/>
        <end position="4600"/>
    </location>
</feature>
<feature type="transmembrane region" description="Helical" evidence="2">
    <location>
        <begin position="3613"/>
        <end position="3636"/>
    </location>
</feature>
<evidence type="ECO:0000313" key="4">
    <source>
        <dbReference type="EMBL" id="ORN30010.1"/>
    </source>
</evidence>
<feature type="signal peptide" evidence="3">
    <location>
        <begin position="1"/>
        <end position="26"/>
    </location>
</feature>
<evidence type="ECO:0000256" key="2">
    <source>
        <dbReference type="SAM" id="Phobius"/>
    </source>
</evidence>
<evidence type="ECO:0000313" key="5">
    <source>
        <dbReference type="Proteomes" id="UP000193009"/>
    </source>
</evidence>
<feature type="transmembrane region" description="Helical" evidence="2">
    <location>
        <begin position="3223"/>
        <end position="3244"/>
    </location>
</feature>
<feature type="transmembrane region" description="Helical" evidence="2">
    <location>
        <begin position="2758"/>
        <end position="2785"/>
    </location>
</feature>
<feature type="transmembrane region" description="Helical" evidence="2">
    <location>
        <begin position="4551"/>
        <end position="4573"/>
    </location>
</feature>
<feature type="transmembrane region" description="Helical" evidence="2">
    <location>
        <begin position="5263"/>
        <end position="5282"/>
    </location>
</feature>
<accession>A0A1X1FF47</accession>
<feature type="region of interest" description="Disordered" evidence="1">
    <location>
        <begin position="407"/>
        <end position="519"/>
    </location>
</feature>
<feature type="transmembrane region" description="Helical" evidence="2">
    <location>
        <begin position="4068"/>
        <end position="4093"/>
    </location>
</feature>
<feature type="transmembrane region" description="Helical" evidence="2">
    <location>
        <begin position="4507"/>
        <end position="4531"/>
    </location>
</feature>
<feature type="transmembrane region" description="Helical" evidence="2">
    <location>
        <begin position="3264"/>
        <end position="3283"/>
    </location>
</feature>
<feature type="transmembrane region" description="Helical" evidence="2">
    <location>
        <begin position="3648"/>
        <end position="3665"/>
    </location>
</feature>
<sequence>MKKNSKRGLRLVAGISTVILMSPLFANSSVQVMLGNELNAHADVNAKKPDGDKSVHKAFTPKRKSQQAITSSIKYSHKVPVLKVALKPTSANYFKKGDQIHFKFSSKNVNLKNLRASYQKSLPFSYKKVSDHELVLTFKKSLNSGLYGQAYAIPTKNKKMTTEVKGTFDNHKLVIDNDQIHSFKLAARAHKASSSNATTQQNTASQQNTNNTATQQATTGQSHTGTTNTQQAATSPTANNNNATTNQQSSIKSQEAQRSDSTATTSQQSYANRSANNSNNQSYVSTQGKAVAKSSTGGTTSTEVNRPQASKVVQSASTTQAAAPSQSTTTDSTSSSEQAQTAQSTSTSSNQTTQASAATTTSSADTQAAANENSTVTTNSDGSISQSQQQNVNASDAYNTVLSRTKIQQGSTTKGYVSTPVPAASDPQATYNKYANEQSTSTTTTGQSSETATTSGATSTTTSSNDQSSQASTTPTTAQANSTGTVSSAAESQSTATTTDQNATTSSATDNANSTGQTSEGEAIFNAVKKNVSNQTSTWATVNEQGEIIKSYPWILKDIASKMAANQDTKGQVWKYAVPLTSGKTALVTIDGRSSTAKADEKTLLASMPALLKSLGNSSKTGMFDEAVDVDILKQSQYYKDLQTEQNNLQNASAKDAYNAVVGSTTFTNDNGTLNTSKYTTAPTPTASDPKATYTKLAAEQSNGSDTQSSTANTEDSDGTAIFDNIKSQVASQTGSWADATEQGEIVKDYPWILNDIAKKMAVAGANDSQVWNYKIPLTTGKTALVTINGQPDATNPSSLTATMPQLLKSLGSSATPDMFDDAVDSDILQNSDYYKDLQETSKQQKEASENTASSNGGSSMFSLANIFNIGGNPVTNIVNVFNPLSIIPGLIGAFVAVSTIGALTTIPIVGSVISSAASAVSNIVKVTKSIVNVAFKAAPFIAPLIIIPALINVGLIMINAPLIIGGLLIAKPVIDAAVTIGTVVTIGSVVGTIGTIGTLGTLGTIGGAIAIGTTMTMIGTAVAAGAIAAAVLPVIFKTISNIANAVAAISNLGTFITGFIIGSINAIATTMTVLGHLALAAPLLGVVSSIINPINAILSVVSALAFSVLTGNLLNLGTGLANVPLLAGFAIGASLVTLILTMLGRQLFSSATSAINKFIQGAKNVIQALALGAIIPAFIIAPTLIKIAMAFLALIPLAGWALKKFFDNIKAGLNTLKQFTNVIFIAVPLTAIATTVATTVTKAINKTGSLVSTTLGPLFVRLVVGALTLATLPLTIALGGLPFVVINIANRLFRDLVTGTAKLVAKVSSLAANVVTNIESQIQQVIKTVVSPVVGGAALLNGLLFIIPAITGIKILTSPILAILSLPLTILTNILVPSIANLLLPAIAVIGTGLALPVITGLLGLPIAMLLGTGLNNIVSSIINFPLLLLGNSLLSWLPAFLAGSVATISSLLKNGLPVVFNALISFGLPLILLPIGLVGSVISGLLLPFGLKWLALAPVILPAIFAVGLQLKWVFDAIKAVLGTIISTIKSVINTHLLLVGLTIIPTILSSIFNTLFGFGPLSVVGDLIKTMNKMFVNNFMLPQFVAFIVKLIAGGITNIVKSISNGFFNVIPNLLKRLFHFKGVTGLLGLLLGIPAMIFQGILNNVVPDVIGTLAGLLVLGFNLLVSTPLMFLGGIGSAIGRLILLLILNPIVQIANDLISWLPALAIGTLMNIINLVNGVITQGPIGLFLFGVPLLLNAGLLLANLLAIPTFLIKLAGNFFGLTNLMSLIFPLIAALLLGAGLKLMSFITTILNAIALVGQLILSGLTLPLWLGIPALNLVRKLALFSTILLALPHELLSLLGKLNSGLLKALWSGLTSLPSNLLKALLSFGKNVISTLIKDTLFALGAGLFGLLVLGGLSLAGNVIKTLLQLAKFFLVTLPLTIGGLILSTLGLLALNGLLGLGMILLSNTLLNGLVSIITKGLSALPGLVSQFITNTVKVFSLAAVLALNLFVGLFKIGNRLVMDFILGFLNLLNFAVKAVAGLPTLLGALATIVTAILPVPGHLLLAGLLFALTAGSLLAKLIVLPLDLLTNALNIVKIAQLLLTIPTIIAKFIGAIILSQLAGSVAKLLLTPLVWLNQAIAGALGFGLKALNGVVKLILPLIIGAIGLTVSIAIPVTLLGIRVLSGLLKNNPLLAVILLALPGLIPGLNLILGIALIVSVFGLAKNGLKLLLSPITAVLNFLKNAVISLLAFGALAFIGGVASLLFGLPLLGLINLGVKGLLNFAKLPFKIFNGFVANLIPALIGGAITGLIRLLTNGGVFGALKLLGIIPTILLGLLTALIPVVNGITVPLALLAALVELPLTLVEGLVNNVNSGLIGLFAGQFVKGILNFIGGIINAVAPILGGLLAVMLPTLLIGLTANIIWIWFLGPIFLNLAVDPMTDFVGFIIMVYTMFVQPALYIVFGLITVPLTLFFFVGMFANWLNPLRFIFQSISDFGTWSLILLGLGSFVAIELLKLSLVGLHLIPGVGLLSWLALTAGEIGLIALIAQFVINIIPSIIVAGIIVLGVVAIGAIVIVLQEVLNIGINVPSYLSYWILLPMAAILTVAGILMSLTLMLAADAIAVITQLPFIVGNLSFGLLTAFLANPIAGILANVVFGVIGLASIPAFFAGAFMVAQSWLAAVFPFDLFLYYVVMQNPIWEMANWIGLFPILGWIVALIVDVLWMIVGTWLPGILAIVNYSIFILTAVPLTFSAIIGVSLLLATGINGLLLLPVLLIGAAVVLGLIGLPIVIRYGLQMLPDLLFGVGVNIVFNWFLGPLLLKLAVDPIADFVGFIIMLYTMFTQPVLFYGFRIFLIPATILFFNGMFINWLNPLKDIFNGISSFAKLALPVLAVLGILAIDGLRLSAGLISIIPGVGLISAFTLGLAKWALIGLIAAYVINTIPSILAGAAIVFLVVGIGAIVIILQEVLNIGINVPSYLSYWVLLPMAVILTVTAILITLPLMLRDDFNITLLALPFIVNNLGLGLLTAFVANPLAAAIAAFSFGILGAASIPAFLAGSFMIAQTWLSSVFPLELFVYYLIMQNPIWEMANWIGLFPIIGWIVALIVDVLWMVVGTWVPGMFALLNYAIFISTAVPTTFSAIIGVSLMLSLGLVGLLALPINLIGGAILLGLLAIPSIIKTIAGLIGSLIYGIAANIIFVWFLGPIALDLAVNPIADFIGYVIELYTMFEQPLLYWVFGAISIPVTGLFFAGMFLNWLNPLRILFQGLTSFAKFALPTILLLSFAAVVGLQISDLFISLVPGMGLLANLGLFNGVVGLIGLITQYVINVIPSILALGAIVFLLVGIGAIVIILQEVLNIGINVPSFLSYWVLLPMAAVLGVLSVILILPSMLVSDLFATLIGLPFIVGNLGLGLLESFLANPLAAFLAALNFGILGVAAIPAFFIGTFMIAQSWLSSVFPFAEFVYYVVMNNPIWAMANWIGLVPIIGWIVALIVDVLWLVMGVWVPGMMSFLNYSIWALTTIPMVFSMITGVSLLLSLGLLGILAAPILLIGGAILLGLLAIPSIIKSVGKAIFGLVYGIASLIIFTWFLGPIALDLMVNPVADAIGFIIAIYTMFTQPVLYIAFAGLTVPTTFLFFAGAFMNWLNPLRYLYQGITFFAKFALPILALLGLGAIDGLRLSMLTLNLFPGVGLIGFIALTLAKLGLIGLIAQFVINAIPSVLALAFIVFIVVGIGAIVIILQEVLNLGINVPSFLSYWVLLPMAAMLGVGIVLISLPSMLVGDLLATLIGLPFIVGNLGLGLISGLLVNPLAAILAAFNFGVIGVASLPVFLAGTFMIAQSWLKSVFPIELAIYYIIMENPIWAMANWIGLIPIIGWIVALIVDVIWMIVGTWVPGMFALLNYAIFIMTQVPLTFSTVIGAAEFLSLGLAGLLGLPILLIGGAVLLGLLALPAIVLGIARLVLGTIYGIAVNIIWTWFLGPIGLTLAVNPIADFEGFIIMVYTMFVQPILYWGLGGIFIPATLFFFQGSFTNWLNPLGNLFQNITNYAYLALPLLAVLGLGTMDLFRLNVNVISLIPGVGLLAGLALFNAKWLLIGLIGLYVLNAIPSVLALAFIAFIVVGIGAIVIILQEVLNLGINVPSFLSYWVLLPMAAFLGVGITLITLPLMLIGDLVATLIALPGIVGSLRFALIAGFIANPLAAVLAAVIFAVLGVASIPAFLAGTFMIAQSWLGSVFPIELFIYYLIMENPIWGMANWIGLIPIIGWIVALIVDILWMIVGTWVPGMFAVLNYAIFIMTAVPLTFSTVIGLSMLLSLGLPGLILIPLGILINLLPIGLVALPIALPALLISGVINPLLGLIKNVAGFLTGAVTTLFEKLFGNNLLNSLLRTILNIIVILPKGLIGGLLTLPAWLMQQALKLNDFINKALAGLWSLVSNVITGLLFSIPETIFSSLGRLIISPITTIFNLIGFGILGLLNLLNPLTSLILPLIGAGLVGLMLTVGQIAKFMGNIVKAALSLMNLIIPALNVLRRIGVVQQAFALLQNTFGFLNDLNPLKLLGDLIKNVVLPLIIFATLAGVAQTIVRLLGMPLIGLMIPVIATMIGSIISLLLSPLALLGLPLIAGVAMLIPLIMAHMKSLAQVIPDLINLIGQLLINGTLDLAKLLLLPLALFTWPLIGLVNVLKSVLNGQHPLLNVFEKMGNVLKDLLGPLSAFVLDGLKTLAEGLSAGMSLFKMFGSLLLPIFPLNWLLALNQVPKLFASLINSFKGLGNIAGDIMNDFGRLALGIAAGLLGGLLMPLVLIGLLTKGLTDLAHNLFKTGLSGLFQGLKDLFNNGIKSLFAVIPNLFKAFLNGLGGFVKLAVLGLPDIVNPLGGLFKGAMLLGGLIPAGLALLGLPYSLFIKPVLDLVINNLVPIAVFFGLGLLNTLLNPLTLIVGFVKSVIDTIKAQNKLNGILKNIVNAVNTVFKGLQTIWGIGLALGSFVFHLISGAVTIITHLITSLFGKLLLNIAGLLFIINGSNPLKAIGSFVSNIKKMWNAGQVVPKVLKGIVQGLMKIGSTFTFFIRGIKHLGDLLTGFAIVPGALGVLGFLRQVNQQVVVGPFNWLMNQLVLPLIASGLTGLGLTLISPLFFLPTLLLSLPGNRLGRLILAVPLALLGNSFVQWLPAIILSGLGNLLNGGRSFLQNLFKTVALSGLATLITRGLTKGLGKLLTFGLILPLMLFGIKPLQFVKLLVKNGLFFKVFDTVVPLIIGGLLQAIMTVNGIKKFVGNAIKGIQNTLTNLMMFAVTAPIWFVTNGLNQLGQQIFKMFGNVANFFIKLITFPIQVLSFKGVPELIGNVIAGLGKVITYPLAIFNAVILGLPGFLLGRLLTHVVDLVSFLKVIPGIISGIGSVLFAPITTLFNVGKNIVSGLLNLIFKGVLDNLNTSLIGVVNAIESAISTVADSLKSGLSQLIKNLMNITLFGAEMVGLSLLSRLIPTIKVPAWLDNLLKTVGQIAQTILVLNTGLLIGYSLMKNATQSFMKGFVLPLIGFGVLPLIGAGLIANGIKQLGNTLKNFLSPLIGGLLGSLLGNLLNGNKNHNINININFNGLPLLLALIPLMSTLAVIGNGANSLIKSLASILPGLIQTLVGRNKTVILPIIIPIIVPLILPILLVPVLLAALLPLLLPIVLTVLLPVILPIIISTLVVLPLVVLGLPVLVAMVPLLPVVISIPVVLPALLPIILPIVGLGAQNGFGSSLFGGTTNNGFINLPTLGGSSVSADGTSSLPSLPNASNNSNNGGTSQVPSTGNHVGGNSQFPATPSTNHGKSNKVSENTNNENGNRNRNAETNSSQMNGLSGMTTPKSALVPDSVTGKDGLKAQQKLPQTNENIGNQVLIAVLGLLLMLLDVLGYVWISHRRKFSVD</sequence>
<feature type="transmembrane region" description="Helical" evidence="2">
    <location>
        <begin position="1043"/>
        <end position="1062"/>
    </location>
</feature>
<feature type="transmembrane region" description="Helical" evidence="2">
    <location>
        <begin position="3083"/>
        <end position="3103"/>
    </location>
</feature>
<feature type="transmembrane region" description="Helical" evidence="2">
    <location>
        <begin position="2051"/>
        <end position="2077"/>
    </location>
</feature>
<feature type="transmembrane region" description="Helical" evidence="2">
    <location>
        <begin position="1920"/>
        <end position="1945"/>
    </location>
</feature>
<feature type="transmembrane region" description="Helical" evidence="2">
    <location>
        <begin position="3172"/>
        <end position="3194"/>
    </location>
</feature>
<feature type="transmembrane region" description="Helical" evidence="2">
    <location>
        <begin position="4310"/>
        <end position="4333"/>
    </location>
</feature>
<protein>
    <submittedName>
        <fullName evidence="4">Ice nucleation protein</fullName>
    </submittedName>
</protein>
<feature type="transmembrane region" description="Helical" evidence="2">
    <location>
        <begin position="1796"/>
        <end position="1816"/>
    </location>
</feature>
<name>A0A1X1FF47_9LACO</name>
<feature type="compositionally biased region" description="Polar residues" evidence="1">
    <location>
        <begin position="5820"/>
        <end position="5833"/>
    </location>
</feature>
<feature type="transmembrane region" description="Helical" evidence="2">
    <location>
        <begin position="4863"/>
        <end position="4884"/>
    </location>
</feature>
<feature type="transmembrane region" description="Helical" evidence="2">
    <location>
        <begin position="4037"/>
        <end position="4056"/>
    </location>
</feature>
<feature type="transmembrane region" description="Helical" evidence="2">
    <location>
        <begin position="5546"/>
        <end position="5563"/>
    </location>
</feature>
<feature type="transmembrane region" description="Helical" evidence="2">
    <location>
        <begin position="941"/>
        <end position="970"/>
    </location>
</feature>
<feature type="transmembrane region" description="Helical" evidence="2">
    <location>
        <begin position="3002"/>
        <end position="3021"/>
    </location>
</feature>
<feature type="transmembrane region" description="Helical" evidence="2">
    <location>
        <begin position="3804"/>
        <end position="3829"/>
    </location>
</feature>
<feature type="transmembrane region" description="Helical" evidence="2">
    <location>
        <begin position="4416"/>
        <end position="4435"/>
    </location>
</feature>
<feature type="transmembrane region" description="Helical" evidence="2">
    <location>
        <begin position="4247"/>
        <end position="4272"/>
    </location>
</feature>
<feature type="transmembrane region" description="Helical" evidence="2">
    <location>
        <begin position="2968"/>
        <end position="2990"/>
    </location>
</feature>
<feature type="compositionally biased region" description="Low complexity" evidence="1">
    <location>
        <begin position="192"/>
        <end position="250"/>
    </location>
</feature>
<feature type="compositionally biased region" description="Polar residues" evidence="1">
    <location>
        <begin position="251"/>
        <end position="265"/>
    </location>
</feature>
<feature type="transmembrane region" description="Helical" evidence="2">
    <location>
        <begin position="3918"/>
        <end position="3941"/>
    </location>
</feature>
<feature type="transmembrane region" description="Helical" evidence="2">
    <location>
        <begin position="3507"/>
        <end position="3527"/>
    </location>
</feature>
<feature type="transmembrane region" description="Helical" evidence="2">
    <location>
        <begin position="3999"/>
        <end position="4017"/>
    </location>
</feature>
<feature type="compositionally biased region" description="Polar residues" evidence="1">
    <location>
        <begin position="427"/>
        <end position="436"/>
    </location>
</feature>
<feature type="transmembrane region" description="Helical" evidence="2">
    <location>
        <begin position="3948"/>
        <end position="3968"/>
    </location>
</feature>
<feature type="region of interest" description="Disordered" evidence="1">
    <location>
        <begin position="187"/>
        <end position="393"/>
    </location>
</feature>
<feature type="transmembrane region" description="Helical" evidence="2">
    <location>
        <begin position="4447"/>
        <end position="4469"/>
    </location>
</feature>
<feature type="transmembrane region" description="Helical" evidence="2">
    <location>
        <begin position="3588"/>
        <end position="3607"/>
    </location>
</feature>
<feature type="transmembrane region" description="Helical" evidence="2">
    <location>
        <begin position="5485"/>
        <end position="5502"/>
    </location>
</feature>
<feature type="transmembrane region" description="Helical" evidence="2">
    <location>
        <begin position="2233"/>
        <end position="2259"/>
    </location>
</feature>
<feature type="transmembrane region" description="Helical" evidence="2">
    <location>
        <begin position="3356"/>
        <end position="3380"/>
    </location>
</feature>
<feature type="transmembrane region" description="Helical" evidence="2">
    <location>
        <begin position="2089"/>
        <end position="2110"/>
    </location>
</feature>
<feature type="transmembrane region" description="Helical" evidence="2">
    <location>
        <begin position="2547"/>
        <end position="2571"/>
    </location>
</feature>
<feature type="transmembrane region" description="Helical" evidence="2">
    <location>
        <begin position="3143"/>
        <end position="3165"/>
    </location>
</feature>
<feature type="transmembrane region" description="Helical" evidence="2">
    <location>
        <begin position="4961"/>
        <end position="4987"/>
    </location>
</feature>
<evidence type="ECO:0000256" key="1">
    <source>
        <dbReference type="SAM" id="MobiDB-lite"/>
    </source>
</evidence>
<feature type="transmembrane region" description="Helical" evidence="2">
    <location>
        <begin position="1624"/>
        <end position="1643"/>
    </location>
</feature>
<feature type="transmembrane region" description="Helical" evidence="2">
    <location>
        <begin position="1188"/>
        <end position="1207"/>
    </location>
</feature>
<feature type="transmembrane region" description="Helical" evidence="2">
    <location>
        <begin position="4653"/>
        <end position="4672"/>
    </location>
</feature>
<dbReference type="RefSeq" id="WP_084989198.1">
    <property type="nucleotide sequence ID" value="NZ_MSBD01000024.1"/>
</dbReference>
<feature type="transmembrane region" description="Helical" evidence="2">
    <location>
        <begin position="1887"/>
        <end position="1908"/>
    </location>
</feature>
<feature type="transmembrane region" description="Helical" evidence="2">
    <location>
        <begin position="2935"/>
        <end position="2956"/>
    </location>
</feature>
<feature type="transmembrane region" description="Helical" evidence="2">
    <location>
        <begin position="3711"/>
        <end position="3732"/>
    </location>
</feature>
<feature type="transmembrane region" description="Helical" evidence="2">
    <location>
        <begin position="2901"/>
        <end position="2928"/>
    </location>
</feature>
<feature type="transmembrane region" description="Helical" evidence="2">
    <location>
        <begin position="5336"/>
        <end position="5359"/>
    </location>
</feature>
<feature type="transmembrane region" description="Helical" evidence="2">
    <location>
        <begin position="4216"/>
        <end position="4235"/>
    </location>
</feature>
<feature type="transmembrane region" description="Helical" evidence="2">
    <location>
        <begin position="977"/>
        <end position="1000"/>
    </location>
</feature>
<feature type="chain" id="PRO_5038335641" evidence="3">
    <location>
        <begin position="27"/>
        <end position="5893"/>
    </location>
</feature>
<feature type="transmembrane region" description="Helical" evidence="2">
    <location>
        <begin position="1582"/>
        <end position="1603"/>
    </location>
</feature>
<feature type="transmembrane region" description="Helical" evidence="2">
    <location>
        <begin position="1495"/>
        <end position="1517"/>
    </location>
</feature>
<feature type="compositionally biased region" description="Polar residues" evidence="1">
    <location>
        <begin position="371"/>
        <end position="393"/>
    </location>
</feature>
<feature type="transmembrane region" description="Helical" evidence="2">
    <location>
        <begin position="3534"/>
        <end position="3557"/>
    </location>
</feature>
<evidence type="ECO:0000256" key="3">
    <source>
        <dbReference type="SAM" id="SignalP"/>
    </source>
</evidence>
<feature type="transmembrane region" description="Helical" evidence="2">
    <location>
        <begin position="5694"/>
        <end position="5716"/>
    </location>
</feature>
<dbReference type="OrthoDB" id="2257207at2"/>
<comment type="caution">
    <text evidence="4">The sequence shown here is derived from an EMBL/GenBank/DDBJ whole genome shotgun (WGS) entry which is preliminary data.</text>
</comment>
<feature type="transmembrane region" description="Helical" evidence="2">
    <location>
        <begin position="1006"/>
        <end position="1036"/>
    </location>
</feature>
<feature type="transmembrane region" description="Helical" evidence="2">
    <location>
        <begin position="2726"/>
        <end position="2751"/>
    </location>
</feature>
<feature type="transmembrane region" description="Helical" evidence="2">
    <location>
        <begin position="2817"/>
        <end position="2836"/>
    </location>
</feature>
<keyword evidence="2" id="KW-0812">Transmembrane</keyword>
<feature type="transmembrane region" description="Helical" evidence="2">
    <location>
        <begin position="2665"/>
        <end position="2683"/>
    </location>
</feature>
<feature type="transmembrane region" description="Helical" evidence="2">
    <location>
        <begin position="1259"/>
        <end position="1287"/>
    </location>
</feature>
<feature type="transmembrane region" description="Helical" evidence="2">
    <location>
        <begin position="3471"/>
        <end position="3495"/>
    </location>
</feature>
<feature type="transmembrane region" description="Helical" evidence="2">
    <location>
        <begin position="2447"/>
        <end position="2473"/>
    </location>
</feature>
<feature type="transmembrane region" description="Helical" evidence="2">
    <location>
        <begin position="2516"/>
        <end position="2541"/>
    </location>
</feature>
<feature type="compositionally biased region" description="Low complexity" evidence="1">
    <location>
        <begin position="5803"/>
        <end position="5819"/>
    </location>
</feature>
<reference evidence="4 5" key="1">
    <citation type="journal article" date="2017" name="Front. Microbiol.">
        <title>The Histidine Decarboxylase Gene Cluster of Lactobacillus parabuchneri Was Gained by Horizontal Gene Transfer and Is Mobile within the Species.</title>
        <authorList>
            <person name="Wuthrich D."/>
            <person name="Berthoud H."/>
            <person name="Wechsler D."/>
            <person name="Eugster E."/>
            <person name="Irmler S."/>
            <person name="Bruggmann R."/>
        </authorList>
    </citation>
    <scope>NUCLEOTIDE SEQUENCE [LARGE SCALE GENOMIC DNA]</scope>
    <source>
        <strain evidence="4 5">FAM23169</strain>
    </source>
</reference>
<feature type="transmembrane region" description="Helical" evidence="2">
    <location>
        <begin position="4896"/>
        <end position="4917"/>
    </location>
</feature>
<feature type="transmembrane region" description="Helical" evidence="2">
    <location>
        <begin position="5575"/>
        <end position="5596"/>
    </location>
</feature>
<feature type="transmembrane region" description="Helical" evidence="2">
    <location>
        <begin position="5626"/>
        <end position="5652"/>
    </location>
</feature>
<feature type="transmembrane region" description="Helical" evidence="2">
    <location>
        <begin position="2872"/>
        <end position="2889"/>
    </location>
</feature>
<dbReference type="EMBL" id="MSBD01000024">
    <property type="protein sequence ID" value="ORN30010.1"/>
    <property type="molecule type" value="Genomic_DNA"/>
</dbReference>
<feature type="transmembrane region" description="Helical" evidence="2">
    <location>
        <begin position="3563"/>
        <end position="3581"/>
    </location>
</feature>
<feature type="transmembrane region" description="Helical" evidence="2">
    <location>
        <begin position="1424"/>
        <end position="1448"/>
    </location>
</feature>
<feature type="transmembrane region" description="Helical" evidence="2">
    <location>
        <begin position="1675"/>
        <end position="1696"/>
    </location>
</feature>
<dbReference type="STRING" id="152331.FAM21731_01070"/>
<feature type="transmembrane region" description="Helical" evidence="2">
    <location>
        <begin position="3778"/>
        <end position="3798"/>
    </location>
</feature>
<feature type="transmembrane region" description="Helical" evidence="2">
    <location>
        <begin position="1702"/>
        <end position="1725"/>
    </location>
</feature>
<keyword evidence="3" id="KW-0732">Signal</keyword>
<feature type="transmembrane region" description="Helical" evidence="2">
    <location>
        <begin position="5371"/>
        <end position="5393"/>
    </location>
</feature>
<feature type="transmembrane region" description="Helical" evidence="2">
    <location>
        <begin position="4606"/>
        <end position="4623"/>
    </location>
</feature>
<feature type="transmembrane region" description="Helical" evidence="2">
    <location>
        <begin position="5133"/>
        <end position="5154"/>
    </location>
</feature>
<feature type="transmembrane region" description="Helical" evidence="2">
    <location>
        <begin position="3323"/>
        <end position="3344"/>
    </location>
</feature>
<feature type="transmembrane region" description="Helical" evidence="2">
    <location>
        <begin position="1095"/>
        <end position="1115"/>
    </location>
</feature>
<feature type="transmembrane region" description="Helical" evidence="2">
    <location>
        <begin position="1649"/>
        <end position="1668"/>
    </location>
</feature>
<feature type="transmembrane region" description="Helical" evidence="2">
    <location>
        <begin position="2404"/>
        <end position="2426"/>
    </location>
</feature>
<feature type="transmembrane region" description="Helical" evidence="2">
    <location>
        <begin position="2640"/>
        <end position="2659"/>
    </location>
</feature>
<feature type="transmembrane region" description="Helical" evidence="2">
    <location>
        <begin position="1460"/>
        <end position="1489"/>
    </location>
</feature>
<feature type="transmembrane region" description="Helical" evidence="2">
    <location>
        <begin position="5864"/>
        <end position="5884"/>
    </location>
</feature>
<feature type="transmembrane region" description="Helical" evidence="2">
    <location>
        <begin position="5514"/>
        <end position="5534"/>
    </location>
</feature>
<feature type="transmembrane region" description="Helical" evidence="2">
    <location>
        <begin position="3412"/>
        <end position="3435"/>
    </location>
</feature>
<feature type="transmembrane region" description="Helical" evidence="2">
    <location>
        <begin position="5174"/>
        <end position="5192"/>
    </location>
</feature>
<feature type="compositionally biased region" description="Low complexity" evidence="1">
    <location>
        <begin position="5753"/>
        <end position="5772"/>
    </location>
</feature>
<feature type="transmembrane region" description="Helical" evidence="2">
    <location>
        <begin position="4720"/>
        <end position="4740"/>
    </location>
</feature>
<feature type="transmembrane region" description="Helical" evidence="2">
    <location>
        <begin position="2485"/>
        <end position="2504"/>
    </location>
</feature>
<feature type="transmembrane region" description="Helical" evidence="2">
    <location>
        <begin position="1828"/>
        <end position="1846"/>
    </location>
</feature>
<dbReference type="Proteomes" id="UP000193009">
    <property type="component" value="Unassembled WGS sequence"/>
</dbReference>
<feature type="transmembrane region" description="Helical" evidence="2">
    <location>
        <begin position="3441"/>
        <end position="3459"/>
    </location>
</feature>
<feature type="transmembrane region" description="Helical" evidence="2">
    <location>
        <begin position="2695"/>
        <end position="2720"/>
    </location>
</feature>
<feature type="transmembrane region" description="Helical" evidence="2">
    <location>
        <begin position="5294"/>
        <end position="5316"/>
    </location>
</feature>
<feature type="transmembrane region" description="Helical" evidence="2">
    <location>
        <begin position="4376"/>
        <end position="4396"/>
    </location>
</feature>
<feature type="transmembrane region" description="Helical" evidence="2">
    <location>
        <begin position="4772"/>
        <end position="4794"/>
    </location>
</feature>
<feature type="transmembrane region" description="Helical" evidence="2">
    <location>
        <begin position="4162"/>
        <end position="4182"/>
    </location>
</feature>
<feature type="transmembrane region" description="Helical" evidence="2">
    <location>
        <begin position="4189"/>
        <end position="4210"/>
    </location>
</feature>
<keyword evidence="2" id="KW-1133">Transmembrane helix</keyword>
<feature type="transmembrane region" description="Helical" evidence="2">
    <location>
        <begin position="3295"/>
        <end position="3317"/>
    </location>
</feature>
<feature type="transmembrane region" description="Helical" evidence="2">
    <location>
        <begin position="4099"/>
        <end position="4120"/>
    </location>
</feature>
<feature type="compositionally biased region" description="Low complexity" evidence="1">
    <location>
        <begin position="437"/>
        <end position="515"/>
    </location>
</feature>
<feature type="transmembrane region" description="Helical" evidence="2">
    <location>
        <begin position="3027"/>
        <end position="3046"/>
    </location>
</feature>
<keyword evidence="5" id="KW-1185">Reference proteome</keyword>
<feature type="transmembrane region" description="Helical" evidence="2">
    <location>
        <begin position="1986"/>
        <end position="2004"/>
    </location>
</feature>
<feature type="compositionally biased region" description="Low complexity" evidence="1">
    <location>
        <begin position="314"/>
        <end position="370"/>
    </location>
</feature>
<feature type="transmembrane region" description="Helical" evidence="2">
    <location>
        <begin position="2181"/>
        <end position="2212"/>
    </location>
</feature>
<feature type="transmembrane region" description="Helical" evidence="2">
    <location>
        <begin position="3115"/>
        <end position="3137"/>
    </location>
</feature>
<feature type="transmembrane region" description="Helical" evidence="2">
    <location>
        <begin position="2377"/>
        <end position="2398"/>
    </location>
</feature>
<feature type="transmembrane region" description="Helical" evidence="2">
    <location>
        <begin position="2583"/>
        <end position="2604"/>
    </location>
</feature>
<feature type="transmembrane region" description="Helical" evidence="2">
    <location>
        <begin position="1330"/>
        <end position="1351"/>
    </location>
</feature>